<feature type="coiled-coil region" evidence="1">
    <location>
        <begin position="948"/>
        <end position="996"/>
    </location>
</feature>
<dbReference type="KEGG" id="aman:B6F84_02200"/>
<reference evidence="2 3" key="1">
    <citation type="submission" date="2017-03" db="EMBL/GenBank/DDBJ databases">
        <title>Sulfur activation and transportation mechanism of thermophilic Archaea Acidianus manzaensis YN-25.</title>
        <authorList>
            <person name="Ma Y."/>
            <person name="Yang Y."/>
            <person name="Xia J."/>
        </authorList>
    </citation>
    <scope>NUCLEOTIDE SEQUENCE [LARGE SCALE GENOMIC DNA]</scope>
    <source>
        <strain evidence="2 3">YN-25</strain>
    </source>
</reference>
<gene>
    <name evidence="2" type="ORF">B6F84_02200</name>
</gene>
<evidence type="ECO:0008006" key="4">
    <source>
        <dbReference type="Google" id="ProtNLM"/>
    </source>
</evidence>
<dbReference type="InterPro" id="IPR027417">
    <property type="entry name" value="P-loop_NTPase"/>
</dbReference>
<accession>A0A1W6JXI4</accession>
<evidence type="ECO:0000256" key="1">
    <source>
        <dbReference type="SAM" id="Coils"/>
    </source>
</evidence>
<dbReference type="SUPFAM" id="SSF52540">
    <property type="entry name" value="P-loop containing nucleoside triphosphate hydrolases"/>
    <property type="match status" value="1"/>
</dbReference>
<dbReference type="STRING" id="282676.B6F84_02200"/>
<sequence length="998" mass="116761">MTCNYRISETAADSSTLYKLYQCITTKTRYLQKLRFFNQIGWEIKRIDSNRESPEIITVLADWGQGKSSFFDIVEEALKERKIPIGKISFIDLVKKNDFSIIKDSPVYLIDEVESSVDYAIFSRYQDNIRDFWISIKELANSKGNNIIYLSMTPSAYSKVFGVGGQLSLLFPETYYSLIQRIKVIQIYPPTKLEYLSLFDCLFELNSIDKSIIKYLDLPYWTISQERRKYARLFNDIICKSLESGDIPEQIFKEVEASKDLNDEGETIKQEIYKIENKMDSKEVKQFHKLLLSRIFTIDDKISINSINGNIVKGFLIDYPTWMEISKDYKIPQEVEDFLIYYTPSKDFDKSLYIFISDNLNKIIYEGVNLGNYQEIYEKAKLYSKIEAYALDWNFFESIVNTNISGLVVEFKNREIKEKALKFVNESLLEISAEVDSIEALLKSMNLEIEEKSFSKNLKLIKLKSNKEYNIIIYKPNNDLQKLYEIIGNEIIHGAIILGKIDINLDSFSIPVLELNLSTPIRRQLLYLLFHYLHQESTKIKYDTIQIRLGEVVKNISDLLDKITENLTIPQLPLAKGNKRPIQSINWILFSPSIFPQNYEKTFIEVNDIVNDKFRIFGSKQFHLEDIETSESLKEDILSYFYDNGIINIKNDVIYYDDLAGPAVKKFSKTLAGYLKQKVDNPEDIVLEYIYSVTGIKDVKPRLNQIVYKIFDKSPSLDFFIYSSLFTGEIIQYLNSDTIYKKLKDKIDEYILQLRNINIDLGYFITAKKRDAGIRSLKDMQTSILDYYKSLETAIKNSDYKNFVRLGITILILYTLFIEFENKTIDAQNLITKIKSDILNKTDAIVKAKRFLNIHEELEEEKEINEILNEDYNKYIDEFQEIINNLNKNKKTESLKDFIDSIQNISGVDNNNLYLIIWEIYKYSIEGNMIPFFDEIKNSRLYRNSLRLREIGSNISRLETELESIEKINPEINKLKAEVQNQKEKMKQLISEIKGEIK</sequence>
<proteinExistence type="predicted"/>
<keyword evidence="3" id="KW-1185">Reference proteome</keyword>
<dbReference type="GeneID" id="41589693"/>
<dbReference type="OrthoDB" id="36367at2157"/>
<dbReference type="RefSeq" id="WP_148690710.1">
    <property type="nucleotide sequence ID" value="NZ_CP020477.1"/>
</dbReference>
<protein>
    <recommendedName>
        <fullName evidence="4">KAP NTPase domain-containing protein</fullName>
    </recommendedName>
</protein>
<feature type="coiled-coil region" evidence="1">
    <location>
        <begin position="858"/>
        <end position="896"/>
    </location>
</feature>
<evidence type="ECO:0000313" key="3">
    <source>
        <dbReference type="Proteomes" id="UP000193404"/>
    </source>
</evidence>
<dbReference type="AlphaFoldDB" id="A0A1W6JXI4"/>
<dbReference type="Proteomes" id="UP000193404">
    <property type="component" value="Chromosome"/>
</dbReference>
<evidence type="ECO:0000313" key="2">
    <source>
        <dbReference type="EMBL" id="ARM74955.1"/>
    </source>
</evidence>
<keyword evidence="1" id="KW-0175">Coiled coil</keyword>
<organism evidence="2 3">
    <name type="scientific">Acidianus manzaensis</name>
    <dbReference type="NCBI Taxonomy" id="282676"/>
    <lineage>
        <taxon>Archaea</taxon>
        <taxon>Thermoproteota</taxon>
        <taxon>Thermoprotei</taxon>
        <taxon>Sulfolobales</taxon>
        <taxon>Sulfolobaceae</taxon>
        <taxon>Acidianus</taxon>
    </lineage>
</organism>
<name>A0A1W6JXI4_9CREN</name>
<dbReference type="EMBL" id="CP020477">
    <property type="protein sequence ID" value="ARM74955.1"/>
    <property type="molecule type" value="Genomic_DNA"/>
</dbReference>